<evidence type="ECO:0000259" key="1">
    <source>
        <dbReference type="SMART" id="SM00849"/>
    </source>
</evidence>
<dbReference type="EMBL" id="CP001338">
    <property type="protein sequence ID" value="ACL16016.1"/>
    <property type="molecule type" value="Genomic_DNA"/>
</dbReference>
<feature type="domain" description="Metallo-beta-lactamase" evidence="1">
    <location>
        <begin position="14"/>
        <end position="205"/>
    </location>
</feature>
<dbReference type="Proteomes" id="UP000002457">
    <property type="component" value="Chromosome"/>
</dbReference>
<dbReference type="CDD" id="cd07721">
    <property type="entry name" value="yflN-like_MBL-fold"/>
    <property type="match status" value="1"/>
</dbReference>
<dbReference type="HOGENOM" id="CLU_030571_2_4_2"/>
<dbReference type="KEGG" id="mpl:Mpal_0646"/>
<evidence type="ECO:0000313" key="3">
    <source>
        <dbReference type="Proteomes" id="UP000002457"/>
    </source>
</evidence>
<dbReference type="eggNOG" id="arCOG00504">
    <property type="taxonomic scope" value="Archaea"/>
</dbReference>
<dbReference type="STRING" id="521011.Mpal_0646"/>
<dbReference type="InterPro" id="IPR001279">
    <property type="entry name" value="Metallo-B-lactamas"/>
</dbReference>
<evidence type="ECO:0000313" key="2">
    <source>
        <dbReference type="EMBL" id="ACL16016.1"/>
    </source>
</evidence>
<proteinExistence type="predicted"/>
<dbReference type="Pfam" id="PF00753">
    <property type="entry name" value="Lactamase_B"/>
    <property type="match status" value="1"/>
</dbReference>
<dbReference type="PANTHER" id="PTHR42951">
    <property type="entry name" value="METALLO-BETA-LACTAMASE DOMAIN-CONTAINING"/>
    <property type="match status" value="1"/>
</dbReference>
<dbReference type="SMART" id="SM00849">
    <property type="entry name" value="Lactamase_B"/>
    <property type="match status" value="1"/>
</dbReference>
<dbReference type="OrthoDB" id="197151at2157"/>
<dbReference type="Gene3D" id="3.60.15.10">
    <property type="entry name" value="Ribonuclease Z/Hydroxyacylglutathione hydrolase-like"/>
    <property type="match status" value="1"/>
</dbReference>
<organism evidence="2 3">
    <name type="scientific">Methanosphaerula palustris (strain ATCC BAA-1556 / DSM 19958 / E1-9c)</name>
    <dbReference type="NCBI Taxonomy" id="521011"/>
    <lineage>
        <taxon>Archaea</taxon>
        <taxon>Methanobacteriati</taxon>
        <taxon>Methanobacteriota</taxon>
        <taxon>Stenosarchaea group</taxon>
        <taxon>Methanomicrobia</taxon>
        <taxon>Methanomicrobiales</taxon>
        <taxon>Methanoregulaceae</taxon>
        <taxon>Methanosphaerula</taxon>
    </lineage>
</organism>
<name>B8GFG8_METPE</name>
<accession>B8GFG8</accession>
<dbReference type="SUPFAM" id="SSF56281">
    <property type="entry name" value="Metallo-hydrolase/oxidoreductase"/>
    <property type="match status" value="1"/>
</dbReference>
<dbReference type="PANTHER" id="PTHR42951:SF17">
    <property type="entry name" value="METALLO-BETA-LACTAMASE DOMAIN-CONTAINING PROTEIN"/>
    <property type="match status" value="1"/>
</dbReference>
<dbReference type="AlphaFoldDB" id="B8GFG8"/>
<dbReference type="InterPro" id="IPR036866">
    <property type="entry name" value="RibonucZ/Hydroxyglut_hydro"/>
</dbReference>
<dbReference type="InterPro" id="IPR050855">
    <property type="entry name" value="NDM-1-like"/>
</dbReference>
<sequence>MEILSGIHQVDGVNANCYIVARESLTIIDTGMPGSGAKIIEYITKDLGRDPSEISSIILTHAHMDHVGGVMKLKQAAPRAKVAVHSAEAEYFRGKIPIPPPRGMIGLLTRIMNLVIKQNFFEPDILLTDGDRIDGLVSVHIPGHTPGSLGLLDEATRTFWGGDILRYDGKILSEGPKNFTQDIDQEQKSIRRIATLDFDILLPGHGIPLRTGAGDTVREFAETLPR</sequence>
<dbReference type="RefSeq" id="WP_012617335.1">
    <property type="nucleotide sequence ID" value="NC_011832.1"/>
</dbReference>
<reference evidence="2 3" key="1">
    <citation type="journal article" date="2015" name="Genome Announc.">
        <title>Complete Genome Sequence of Methanosphaerula palustris E1-9CT, a Hydrogenotrophic Methanogen Isolated from a Minerotrophic Fen Peatland.</title>
        <authorList>
            <person name="Cadillo-Quiroz H."/>
            <person name="Browne P."/>
            <person name="Kyrpides N."/>
            <person name="Woyke T."/>
            <person name="Goodwin L."/>
            <person name="Detter C."/>
            <person name="Yavitt J.B."/>
            <person name="Zinder S.H."/>
        </authorList>
    </citation>
    <scope>NUCLEOTIDE SEQUENCE [LARGE SCALE GENOMIC DNA]</scope>
    <source>
        <strain evidence="3">ATCC BAA-1556 / DSM 19958 / E1-9c</strain>
    </source>
</reference>
<dbReference type="GeneID" id="7271790"/>
<gene>
    <name evidence="2" type="ordered locus">Mpal_0646</name>
</gene>
<keyword evidence="3" id="KW-1185">Reference proteome</keyword>
<protein>
    <submittedName>
        <fullName evidence="2">Beta-lactamase domain protein</fullName>
    </submittedName>
</protein>